<dbReference type="PANTHER" id="PTHR45737">
    <property type="entry name" value="VON WILLEBRAND FACTOR A DOMAIN-CONTAINING PROTEIN 5A"/>
    <property type="match status" value="1"/>
</dbReference>
<accession>A0ABY6A8X5</accession>
<feature type="compositionally biased region" description="Basic and acidic residues" evidence="1">
    <location>
        <begin position="575"/>
        <end position="596"/>
    </location>
</feature>
<keyword evidence="2" id="KW-1133">Transmembrane helix</keyword>
<dbReference type="Gene3D" id="3.40.50.410">
    <property type="entry name" value="von Willebrand factor, type A domain"/>
    <property type="match status" value="1"/>
</dbReference>
<dbReference type="CDD" id="cd00198">
    <property type="entry name" value="vWFA"/>
    <property type="match status" value="1"/>
</dbReference>
<keyword evidence="3" id="KW-0732">Signal</keyword>
<keyword evidence="2" id="KW-0472">Membrane</keyword>
<dbReference type="Proteomes" id="UP001065322">
    <property type="component" value="Chromosome"/>
</dbReference>
<protein>
    <submittedName>
        <fullName evidence="5">VWA domain-containing protein</fullName>
    </submittedName>
</protein>
<dbReference type="InterPro" id="IPR036465">
    <property type="entry name" value="vWFA_dom_sf"/>
</dbReference>
<keyword evidence="2" id="KW-0812">Transmembrane</keyword>
<dbReference type="PANTHER" id="PTHR45737:SF6">
    <property type="entry name" value="VON WILLEBRAND FACTOR A DOMAIN-CONTAINING PROTEIN 5A"/>
    <property type="match status" value="1"/>
</dbReference>
<feature type="region of interest" description="Disordered" evidence="1">
    <location>
        <begin position="659"/>
        <end position="751"/>
    </location>
</feature>
<dbReference type="EMBL" id="CP054475">
    <property type="protein sequence ID" value="UXD87421.1"/>
    <property type="molecule type" value="Genomic_DNA"/>
</dbReference>
<evidence type="ECO:0000259" key="4">
    <source>
        <dbReference type="PROSITE" id="PS50234"/>
    </source>
</evidence>
<evidence type="ECO:0000313" key="6">
    <source>
        <dbReference type="Proteomes" id="UP001065322"/>
    </source>
</evidence>
<evidence type="ECO:0000256" key="2">
    <source>
        <dbReference type="SAM" id="Phobius"/>
    </source>
</evidence>
<dbReference type="SUPFAM" id="SSF53300">
    <property type="entry name" value="vWA-like"/>
    <property type="match status" value="1"/>
</dbReference>
<feature type="signal peptide" evidence="3">
    <location>
        <begin position="1"/>
        <end position="24"/>
    </location>
</feature>
<organism evidence="5 6">
    <name type="scientific">Thalassolituus hydrocarboniclasticus</name>
    <dbReference type="NCBI Taxonomy" id="2742796"/>
    <lineage>
        <taxon>Bacteria</taxon>
        <taxon>Pseudomonadati</taxon>
        <taxon>Pseudomonadota</taxon>
        <taxon>Gammaproteobacteria</taxon>
        <taxon>Oceanospirillales</taxon>
        <taxon>Oceanospirillaceae</taxon>
        <taxon>Thalassolituus</taxon>
    </lineage>
</organism>
<proteinExistence type="predicted"/>
<feature type="compositionally biased region" description="Acidic residues" evidence="1">
    <location>
        <begin position="711"/>
        <end position="751"/>
    </location>
</feature>
<feature type="compositionally biased region" description="Basic and acidic residues" evidence="1">
    <location>
        <begin position="659"/>
        <end position="670"/>
    </location>
</feature>
<sequence>MMINRWLSGVMLVSLLSFCAASSAAESPAKPSDVRIIIDISGSMKETDPENLRIPALNLLVELLPDQSQAGVWTFGRYVNMLVPLAAVDQPWREAAKEQGKSVNSVGLYTNLTEALAKASWKVTPDSGFNHSVILLTDGKIDMAEAGQNAEQVNSAERTRLFNEVLPVYAAAGARIHTLALSDGADKALLQQISLETGGLFLQASSADELLKAFLKAFDRAVPVEQVPMEDNRFSIDASVKEFTALIFRKGGGKETRLMQPDGTLISYADAQQQDAVRWHQDVNFDLITVQSPQAGSWAADADLDPDNRVQILSDLTLNVEGLPVSLFSGNPIELAIALKNAGEVVDEDALLRLTDISLKVTAPDGRSGSKLLSDPENLPTDGIFREALTRLSQVGEYRFEINAIGRTFQRRQVLSSTLMEPLRVEVLPQPAEQRVDIRVIPEGANVDSGLSRVIAKISSPDESSIIQSMEFDAAQQAWLLSLSADKGAGIYDVVLNIRGVSKGGATFKSKPDDIRIEFPLIDPDAPPAENSMAAEDASVSENPASVPVAESQSAAMAEGQQPPQAETADPAEPVEDKAPEEKAPEPAAEETIKPDLAKRFAEQEDIAEPPVKEEEGIAWWVYLLLALGNLAVFGGAGYWWFMKRRQSNAAAAAAPVSHDRLPDDLPHDDLSDDDFAGDFDAFDGESEEEIPLPSSAPSSMGGDTDINVSLDDDFDIDPDENPVADDDWGEFDADNESSPESADDDENKPA</sequence>
<name>A0ABY6A8X5_9GAMM</name>
<dbReference type="SMART" id="SM00327">
    <property type="entry name" value="VWA"/>
    <property type="match status" value="1"/>
</dbReference>
<dbReference type="RefSeq" id="WP_260999338.1">
    <property type="nucleotide sequence ID" value="NZ_CP054475.1"/>
</dbReference>
<evidence type="ECO:0000313" key="5">
    <source>
        <dbReference type="EMBL" id="UXD87421.1"/>
    </source>
</evidence>
<dbReference type="Pfam" id="PF00092">
    <property type="entry name" value="VWA"/>
    <property type="match status" value="1"/>
</dbReference>
<dbReference type="InterPro" id="IPR002035">
    <property type="entry name" value="VWF_A"/>
</dbReference>
<evidence type="ECO:0000256" key="1">
    <source>
        <dbReference type="SAM" id="MobiDB-lite"/>
    </source>
</evidence>
<dbReference type="PROSITE" id="PS50234">
    <property type="entry name" value="VWFA"/>
    <property type="match status" value="1"/>
</dbReference>
<keyword evidence="6" id="KW-1185">Reference proteome</keyword>
<feature type="compositionally biased region" description="Acidic residues" evidence="1">
    <location>
        <begin position="671"/>
        <end position="691"/>
    </location>
</feature>
<feature type="region of interest" description="Disordered" evidence="1">
    <location>
        <begin position="519"/>
        <end position="596"/>
    </location>
</feature>
<feature type="domain" description="VWFA" evidence="4">
    <location>
        <begin position="33"/>
        <end position="218"/>
    </location>
</feature>
<reference evidence="6" key="1">
    <citation type="submission" date="2020-06" db="EMBL/GenBank/DDBJ databases">
        <title>Thalassolituus marinus alknpb1M-1, a hydrocarbon-degrading bacterium isolated from the deep-sea overlying water using an in-situ strategy from the South China Sea basin.</title>
        <authorList>
            <person name="Dong C."/>
            <person name="Chen Y."/>
            <person name="Shao Z."/>
        </authorList>
    </citation>
    <scope>NUCLEOTIDE SEQUENCE [LARGE SCALE GENOMIC DNA]</scope>
    <source>
        <strain evidence="6">alknpb1M-1</strain>
    </source>
</reference>
<evidence type="ECO:0000256" key="3">
    <source>
        <dbReference type="SAM" id="SignalP"/>
    </source>
</evidence>
<gene>
    <name evidence="5" type="ORF">HUF19_08240</name>
</gene>
<feature type="transmembrane region" description="Helical" evidence="2">
    <location>
        <begin position="620"/>
        <end position="642"/>
    </location>
</feature>
<feature type="chain" id="PRO_5047312387" evidence="3">
    <location>
        <begin position="25"/>
        <end position="751"/>
    </location>
</feature>